<evidence type="ECO:0000313" key="4">
    <source>
        <dbReference type="Proteomes" id="UP000431922"/>
    </source>
</evidence>
<dbReference type="Gene3D" id="3.50.50.60">
    <property type="entry name" value="FAD/NAD(P)-binding domain"/>
    <property type="match status" value="1"/>
</dbReference>
<dbReference type="OrthoDB" id="7178350at2"/>
<sequence>MDEGRKQRIIIVGGGTAGWMAAAALARFTDRAITLVESEAIGTVGVGEATIPQLRLFNAGLGIDEAEFLRETRGSFKLGIEFAGWSCDSSRYMHAFGSVGQGAGLLPFHQYWLRAHASGIAEELGRYSLNETAARAGKMQIWRPSPGAQAPDMPWAYHFDAGLYAAYLRRYCDARGVTRVEGTVSRAEKSPDGGTLTGILLDDGTSISGDYFIDCSGFRALLIEGALGSELEDWSQWLPCNRAVAVPCAGTGEFTPYTRSTATRAGWRWRIPLQHRIGNGHVYCSSFMSDDEAAANLLDNLDGAALDEPRVLRFTTGMRRTQWSGNCLALGLAAGFMEPLESTSIHLVQSAIARFLGMLPGSVPQPALIDEFNRQASFEWTSIRDFLILPYHANGRVGEPFWDACRAAEVPETLQRKIGQFRAAGFVHREYEELFTDAGWVQVMIGQGIWPDHWHPIADTVPESDLAAMMTVLEQRHVQTAAKMSDHAPFLRAYCAPAVSPSPGPSGELRKIPS</sequence>
<feature type="binding site" evidence="2">
    <location>
        <position position="184"/>
    </location>
    <ligand>
        <name>FAD</name>
        <dbReference type="ChEBI" id="CHEBI:57692"/>
    </ligand>
</feature>
<dbReference type="GO" id="GO:0004497">
    <property type="term" value="F:monooxygenase activity"/>
    <property type="evidence" value="ECO:0007669"/>
    <property type="project" value="InterPro"/>
</dbReference>
<feature type="binding site" evidence="2">
    <location>
        <position position="77"/>
    </location>
    <ligand>
        <name>7-chloro-L-tryptophan</name>
        <dbReference type="ChEBI" id="CHEBI:58713"/>
    </ligand>
</feature>
<keyword evidence="2" id="KW-0274">FAD</keyword>
<dbReference type="InterPro" id="IPR050816">
    <property type="entry name" value="Flavin-dep_Halogenase_NPB"/>
</dbReference>
<feature type="active site" evidence="1">
    <location>
        <position position="77"/>
    </location>
</feature>
<keyword evidence="4" id="KW-1185">Reference proteome</keyword>
<dbReference type="Proteomes" id="UP000431922">
    <property type="component" value="Unassembled WGS sequence"/>
</dbReference>
<evidence type="ECO:0000256" key="2">
    <source>
        <dbReference type="PIRSR" id="PIRSR011396-2"/>
    </source>
</evidence>
<feature type="binding site" evidence="2">
    <location>
        <begin position="14"/>
        <end position="17"/>
    </location>
    <ligand>
        <name>FAD</name>
        <dbReference type="ChEBI" id="CHEBI:57692"/>
    </ligand>
</feature>
<dbReference type="EMBL" id="WTYL01000004">
    <property type="protein sequence ID" value="MXP45539.1"/>
    <property type="molecule type" value="Genomic_DNA"/>
</dbReference>
<feature type="binding site" evidence="2">
    <location>
        <position position="341"/>
    </location>
    <ligand>
        <name>L-tryptophan</name>
        <dbReference type="ChEBI" id="CHEBI:57912"/>
    </ligand>
</feature>
<protein>
    <submittedName>
        <fullName evidence="3">Tryptophan halogenase</fullName>
    </submittedName>
</protein>
<reference evidence="3 4" key="1">
    <citation type="submission" date="2019-12" db="EMBL/GenBank/DDBJ databases">
        <title>Genomic-based taxomic classification of the family Erythrobacteraceae.</title>
        <authorList>
            <person name="Xu L."/>
        </authorList>
    </citation>
    <scope>NUCLEOTIDE SEQUENCE [LARGE SCALE GENOMIC DNA]</scope>
    <source>
        <strain evidence="3 4">KCTC 42453</strain>
    </source>
</reference>
<dbReference type="PANTHER" id="PTHR43747:SF4">
    <property type="entry name" value="FLAVIN-DEPENDENT TRYPTOPHAN HALOGENASE"/>
    <property type="match status" value="1"/>
</dbReference>
<keyword evidence="2" id="KW-0547">Nucleotide-binding</keyword>
<dbReference type="InterPro" id="IPR033856">
    <property type="entry name" value="Trp_halogen"/>
</dbReference>
<dbReference type="InterPro" id="IPR036188">
    <property type="entry name" value="FAD/NAD-bd_sf"/>
</dbReference>
<dbReference type="PIRSF" id="PIRSF011396">
    <property type="entry name" value="Trp_halogenase"/>
    <property type="match status" value="1"/>
</dbReference>
<evidence type="ECO:0000313" key="3">
    <source>
        <dbReference type="EMBL" id="MXP45539.1"/>
    </source>
</evidence>
<dbReference type="PANTHER" id="PTHR43747">
    <property type="entry name" value="FAD-BINDING PROTEIN"/>
    <property type="match status" value="1"/>
</dbReference>
<dbReference type="GO" id="GO:0000166">
    <property type="term" value="F:nucleotide binding"/>
    <property type="evidence" value="ECO:0007669"/>
    <property type="project" value="UniProtKB-KW"/>
</dbReference>
<feature type="binding site" evidence="2">
    <location>
        <position position="345"/>
    </location>
    <ligand>
        <name>FAD</name>
        <dbReference type="ChEBI" id="CHEBI:57692"/>
    </ligand>
</feature>
<dbReference type="RefSeq" id="WP_160757185.1">
    <property type="nucleotide sequence ID" value="NZ_WTYL01000004.1"/>
</dbReference>
<evidence type="ECO:0000256" key="1">
    <source>
        <dbReference type="PIRSR" id="PIRSR011396-1"/>
    </source>
</evidence>
<dbReference type="Pfam" id="PF04820">
    <property type="entry name" value="Trp_halogenase"/>
    <property type="match status" value="1"/>
</dbReference>
<keyword evidence="2" id="KW-0285">Flavoprotein</keyword>
<dbReference type="AlphaFoldDB" id="A0A845BD94"/>
<gene>
    <name evidence="3" type="ORF">GRI65_13890</name>
</gene>
<comment type="caution">
    <text evidence="3">The sequence shown here is derived from an EMBL/GenBank/DDBJ whole genome shotgun (WGS) entry which is preliminary data.</text>
</comment>
<dbReference type="InterPro" id="IPR006905">
    <property type="entry name" value="Flavin_halogenase"/>
</dbReference>
<organism evidence="3 4">
    <name type="scientific">Allopontixanthobacter sediminis</name>
    <dbReference type="NCBI Taxonomy" id="1689985"/>
    <lineage>
        <taxon>Bacteria</taxon>
        <taxon>Pseudomonadati</taxon>
        <taxon>Pseudomonadota</taxon>
        <taxon>Alphaproteobacteria</taxon>
        <taxon>Sphingomonadales</taxon>
        <taxon>Erythrobacteraceae</taxon>
        <taxon>Allopontixanthobacter</taxon>
    </lineage>
</organism>
<proteinExistence type="predicted"/>
<accession>A0A845BD94</accession>
<dbReference type="SUPFAM" id="SSF51905">
    <property type="entry name" value="FAD/NAD(P)-binding domain"/>
    <property type="match status" value="1"/>
</dbReference>
<feature type="binding site" evidence="2">
    <location>
        <position position="332"/>
    </location>
    <ligand>
        <name>FAD</name>
        <dbReference type="ChEBI" id="CHEBI:57692"/>
    </ligand>
</feature>
<name>A0A845BD94_9SPHN</name>